<comment type="subcellular location">
    <subcellularLocation>
        <location evidence="1">Cell membrane</location>
        <topology evidence="1">Multi-pass membrane protein</topology>
    </subcellularLocation>
</comment>
<evidence type="ECO:0000256" key="3">
    <source>
        <dbReference type="ARBA" id="ARBA00022448"/>
    </source>
</evidence>
<organism evidence="9 10">
    <name type="scientific">SAR324 cluster bacterium</name>
    <dbReference type="NCBI Taxonomy" id="2024889"/>
    <lineage>
        <taxon>Bacteria</taxon>
        <taxon>Deltaproteobacteria</taxon>
        <taxon>SAR324 cluster</taxon>
    </lineage>
</organism>
<accession>A0A432H1X0</accession>
<feature type="transmembrane region" description="Helical" evidence="8">
    <location>
        <begin position="228"/>
        <end position="257"/>
    </location>
</feature>
<feature type="transmembrane region" description="Helical" evidence="8">
    <location>
        <begin position="263"/>
        <end position="282"/>
    </location>
</feature>
<dbReference type="InterPro" id="IPR002549">
    <property type="entry name" value="AI-2E-like"/>
</dbReference>
<feature type="transmembrane region" description="Helical" evidence="8">
    <location>
        <begin position="12"/>
        <end position="30"/>
    </location>
</feature>
<feature type="transmembrane region" description="Helical" evidence="8">
    <location>
        <begin position="65"/>
        <end position="87"/>
    </location>
</feature>
<feature type="transmembrane region" description="Helical" evidence="8">
    <location>
        <begin position="326"/>
        <end position="357"/>
    </location>
</feature>
<feature type="transmembrane region" description="Helical" evidence="8">
    <location>
        <begin position="36"/>
        <end position="53"/>
    </location>
</feature>
<dbReference type="EMBL" id="QNZH01000168">
    <property type="protein sequence ID" value="RTZ89668.1"/>
    <property type="molecule type" value="Genomic_DNA"/>
</dbReference>
<proteinExistence type="inferred from homology"/>
<evidence type="ECO:0000256" key="5">
    <source>
        <dbReference type="ARBA" id="ARBA00022692"/>
    </source>
</evidence>
<evidence type="ECO:0000256" key="7">
    <source>
        <dbReference type="ARBA" id="ARBA00023136"/>
    </source>
</evidence>
<gene>
    <name evidence="9" type="ORF">DSY93_06080</name>
</gene>
<dbReference type="Pfam" id="PF01594">
    <property type="entry name" value="AI-2E_transport"/>
    <property type="match status" value="1"/>
</dbReference>
<evidence type="ECO:0000256" key="1">
    <source>
        <dbReference type="ARBA" id="ARBA00004651"/>
    </source>
</evidence>
<dbReference type="GO" id="GO:0005886">
    <property type="term" value="C:plasma membrane"/>
    <property type="evidence" value="ECO:0007669"/>
    <property type="project" value="UniProtKB-SubCell"/>
</dbReference>
<evidence type="ECO:0000313" key="10">
    <source>
        <dbReference type="Proteomes" id="UP000288322"/>
    </source>
</evidence>
<dbReference type="PANTHER" id="PTHR21716">
    <property type="entry name" value="TRANSMEMBRANE PROTEIN"/>
    <property type="match status" value="1"/>
</dbReference>
<comment type="similarity">
    <text evidence="2">Belongs to the autoinducer-2 exporter (AI-2E) (TC 2.A.86) family.</text>
</comment>
<comment type="caution">
    <text evidence="9">The sequence shown here is derived from an EMBL/GenBank/DDBJ whole genome shotgun (WGS) entry which is preliminary data.</text>
</comment>
<dbReference type="Proteomes" id="UP000288322">
    <property type="component" value="Unassembled WGS sequence"/>
</dbReference>
<sequence length="375" mass="41460">MIPNDRSFTFDRVVRLALFAGLAWGLVLLLDYLSDVLLPFVTGLVVAYFLDPVTNRVQHVIKKRVLAALFTLVSITLAVSLVVWFMVPMVGNELADMGRTVSKMAADTELAQAAKERLPENVWEEVNEILKRDDVKRYLTSDGAVQMAKDTAKKLLPGVWGVLSGAANVLTFITGLLVIMLYVVFLLIDYHNMAARWRDYLPPSMRDDVSRFVEEFIQATNRYFRSQALVACCVAVLFAIGFSIIGLPLAILMGIFIGLLNMVPYLQIVGTIPCLLLAGLKALEQGDNFLGALGLVLLVFGVVQLIQETVLVSRFQGEAMGLSPAIILLSISVWGKLLGFLGLILALPLTCLGLTYYRRYLWKLEPAGETSEIKE</sequence>
<keyword evidence="3" id="KW-0813">Transport</keyword>
<dbReference type="GO" id="GO:0055085">
    <property type="term" value="P:transmembrane transport"/>
    <property type="evidence" value="ECO:0007669"/>
    <property type="project" value="TreeGrafter"/>
</dbReference>
<reference evidence="9 10" key="1">
    <citation type="submission" date="2018-06" db="EMBL/GenBank/DDBJ databases">
        <title>Combined omics and stable isotope probing to characterize newly discovered Mariana Back-Arc vent microbial communities.</title>
        <authorList>
            <person name="Trembath-Reichert E."/>
            <person name="Huber J.A."/>
        </authorList>
    </citation>
    <scope>NUCLEOTIDE SEQUENCE [LARGE SCALE GENOMIC DNA]</scope>
    <source>
        <strain evidence="9">MAG 151</strain>
    </source>
</reference>
<evidence type="ECO:0000256" key="2">
    <source>
        <dbReference type="ARBA" id="ARBA00009773"/>
    </source>
</evidence>
<keyword evidence="7 8" id="KW-0472">Membrane</keyword>
<dbReference type="PANTHER" id="PTHR21716:SF53">
    <property type="entry name" value="PERMEASE PERM-RELATED"/>
    <property type="match status" value="1"/>
</dbReference>
<evidence type="ECO:0000256" key="4">
    <source>
        <dbReference type="ARBA" id="ARBA00022475"/>
    </source>
</evidence>
<name>A0A432H1X0_9DELT</name>
<evidence type="ECO:0000256" key="8">
    <source>
        <dbReference type="SAM" id="Phobius"/>
    </source>
</evidence>
<keyword evidence="6 8" id="KW-1133">Transmembrane helix</keyword>
<dbReference type="AlphaFoldDB" id="A0A432H1X0"/>
<evidence type="ECO:0000256" key="6">
    <source>
        <dbReference type="ARBA" id="ARBA00022989"/>
    </source>
</evidence>
<protein>
    <submittedName>
        <fullName evidence="9">AI-2E family transporter</fullName>
    </submittedName>
</protein>
<feature type="transmembrane region" description="Helical" evidence="8">
    <location>
        <begin position="289"/>
        <end position="306"/>
    </location>
</feature>
<evidence type="ECO:0000313" key="9">
    <source>
        <dbReference type="EMBL" id="RTZ89668.1"/>
    </source>
</evidence>
<keyword evidence="5 8" id="KW-0812">Transmembrane</keyword>
<feature type="transmembrane region" description="Helical" evidence="8">
    <location>
        <begin position="165"/>
        <end position="188"/>
    </location>
</feature>
<keyword evidence="4" id="KW-1003">Cell membrane</keyword>